<dbReference type="AlphaFoldDB" id="A0AAR2LH65"/>
<evidence type="ECO:0000313" key="3">
    <source>
        <dbReference type="Ensembl" id="ENSPNAP00000073731.1"/>
    </source>
</evidence>
<dbReference type="Pfam" id="PF15316">
    <property type="entry name" value="MDFI"/>
    <property type="match status" value="1"/>
</dbReference>
<dbReference type="InterPro" id="IPR026134">
    <property type="entry name" value="MDFI/MDFIC"/>
</dbReference>
<keyword evidence="4" id="KW-1185">Reference proteome</keyword>
<evidence type="ECO:0000313" key="4">
    <source>
        <dbReference type="Proteomes" id="UP001501920"/>
    </source>
</evidence>
<dbReference type="GeneID" id="108424031"/>
<gene>
    <name evidence="3" type="primary">MDFIC2</name>
</gene>
<comment type="similarity">
    <text evidence="1">Belongs to the MDFI family.</text>
</comment>
<dbReference type="CTD" id="107986096"/>
<reference evidence="3 4" key="1">
    <citation type="submission" date="2020-10" db="EMBL/GenBank/DDBJ databases">
        <title>Pygocentrus nattereri (red-bellied piranha) genome, fPygNat1, primary haplotype.</title>
        <authorList>
            <person name="Myers G."/>
            <person name="Meyer A."/>
            <person name="Karagic N."/>
            <person name="Pippel M."/>
            <person name="Winkler S."/>
            <person name="Tracey A."/>
            <person name="Wood J."/>
            <person name="Formenti G."/>
            <person name="Howe K."/>
            <person name="Fedrigo O."/>
            <person name="Jarvis E.D."/>
        </authorList>
    </citation>
    <scope>NUCLEOTIDE SEQUENCE [LARGE SCALE GENOMIC DNA]</scope>
</reference>
<evidence type="ECO:0000256" key="2">
    <source>
        <dbReference type="SAM" id="MobiDB-lite"/>
    </source>
</evidence>
<name>A0AAR2LH65_PYGNA</name>
<evidence type="ECO:0008006" key="5">
    <source>
        <dbReference type="Google" id="ProtNLM"/>
    </source>
</evidence>
<dbReference type="GO" id="GO:0010468">
    <property type="term" value="P:regulation of gene expression"/>
    <property type="evidence" value="ECO:0007669"/>
    <property type="project" value="UniProtKB-ARBA"/>
</dbReference>
<dbReference type="PANTHER" id="PTHR15304:SF2">
    <property type="entry name" value="MYOD FAMILY INHIBITOR DOMAIN-CONTAINING PROTEIN 2"/>
    <property type="match status" value="1"/>
</dbReference>
<dbReference type="RefSeq" id="XP_017547263.1">
    <property type="nucleotide sequence ID" value="XM_017691774.2"/>
</dbReference>
<proteinExistence type="inferred from homology"/>
<protein>
    <recommendedName>
        <fullName evidence="5">MyoD family inhibitor domain containing 2</fullName>
    </recommendedName>
</protein>
<accession>A0AAR2LH65</accession>
<reference evidence="3" key="3">
    <citation type="submission" date="2025-09" db="UniProtKB">
        <authorList>
            <consortium name="Ensembl"/>
        </authorList>
    </citation>
    <scope>IDENTIFICATION</scope>
</reference>
<dbReference type="Proteomes" id="UP001501920">
    <property type="component" value="Chromosome 26"/>
</dbReference>
<dbReference type="GeneTree" id="ENSGT00730000111641"/>
<reference evidence="3" key="2">
    <citation type="submission" date="2025-08" db="UniProtKB">
        <authorList>
            <consortium name="Ensembl"/>
        </authorList>
    </citation>
    <scope>IDENTIFICATION</scope>
</reference>
<dbReference type="Ensembl" id="ENSPNAT00000081604.1">
    <property type="protein sequence ID" value="ENSPNAP00000073731.1"/>
    <property type="gene ID" value="ENSPNAG00000034384.1"/>
</dbReference>
<evidence type="ECO:0000256" key="1">
    <source>
        <dbReference type="ARBA" id="ARBA00025778"/>
    </source>
</evidence>
<feature type="region of interest" description="Disordered" evidence="2">
    <location>
        <begin position="1"/>
        <end position="68"/>
    </location>
</feature>
<dbReference type="RefSeq" id="XP_017547264.1">
    <property type="nucleotide sequence ID" value="XM_017691775.2"/>
</dbReference>
<dbReference type="PANTHER" id="PTHR15304">
    <property type="entry name" value="MYOD FAMILY INHIBITOR"/>
    <property type="match status" value="1"/>
</dbReference>
<feature type="compositionally biased region" description="Basic and acidic residues" evidence="2">
    <location>
        <begin position="1"/>
        <end position="22"/>
    </location>
</feature>
<organism evidence="3 4">
    <name type="scientific">Pygocentrus nattereri</name>
    <name type="common">Red-bellied piranha</name>
    <dbReference type="NCBI Taxonomy" id="42514"/>
    <lineage>
        <taxon>Eukaryota</taxon>
        <taxon>Metazoa</taxon>
        <taxon>Chordata</taxon>
        <taxon>Craniata</taxon>
        <taxon>Vertebrata</taxon>
        <taxon>Euteleostomi</taxon>
        <taxon>Actinopterygii</taxon>
        <taxon>Neopterygii</taxon>
        <taxon>Teleostei</taxon>
        <taxon>Ostariophysi</taxon>
        <taxon>Characiformes</taxon>
        <taxon>Characoidei</taxon>
        <taxon>Pygocentrus</taxon>
    </lineage>
</organism>
<sequence>MAGIKPGREEEEKEPVLTDTGDRAPLVGDGLPAEKVMATAPERTLHRLSPISELDSGENKEDEGSAGSSYSYCSVTDSSSTNSFSDSQDAEDACAGIILNCLFCRFYDLCVTLPEACGRAAYHLCPSYRYFSAPLEPAHSSDWNCHCDFDCGLFDACHETSECLELAMEISEICYR</sequence>